<dbReference type="Gene3D" id="3.20.20.140">
    <property type="entry name" value="Metal-dependent hydrolases"/>
    <property type="match status" value="1"/>
</dbReference>
<accession>A0AA49GRV8</accession>
<dbReference type="CDD" id="cd06127">
    <property type="entry name" value="DEDDh"/>
    <property type="match status" value="1"/>
</dbReference>
<keyword evidence="5 12" id="KW-0548">Nucleotidyltransferase</keyword>
<dbReference type="InterPro" id="IPR012337">
    <property type="entry name" value="RNaseH-like_sf"/>
</dbReference>
<organism evidence="12">
    <name type="scientific">Roseihalotalea indica</name>
    <dbReference type="NCBI Taxonomy" id="2867963"/>
    <lineage>
        <taxon>Bacteria</taxon>
        <taxon>Pseudomonadati</taxon>
        <taxon>Bacteroidota</taxon>
        <taxon>Cytophagia</taxon>
        <taxon>Cytophagales</taxon>
        <taxon>Catalimonadaceae</taxon>
        <taxon>Roseihalotalea</taxon>
    </lineage>
</organism>
<dbReference type="Pfam" id="PF17657">
    <property type="entry name" value="DNA_pol3_finger"/>
    <property type="match status" value="1"/>
</dbReference>
<sequence length="1397" mass="157525">MYLIFDTETTGLPRDYNAPISDLDNWPRVVQLSWQLHNADGSLRSAQDYIIKPEGFTIPFNSEKVHGISTERALAEGHALAEVLSKFNEDLQYTQQAIGHNVDFDINVSAAEFLRAGIETPLLDIEKVDTKDESTDFCKIPGGRGGKYKWPTLSELHEKLFGVPFDGAHNSAFDVDATARCFFGLLKEQVIQPFDTTPLEEINYERPDLEKALRDMPQTAPQKQAPPPVQKKVDPNKIKTAPFSHLHVHSQFSILQSTASLKKVISAAKEREMPAIAITDLGNLFGAFKAVAEGKRQGVKVIIGCDIYMVEDRHQKKFTKDFKDQRSVQLLLAKNQEGYHNLSKLCSLGYIEGYYGGYPRVDKELIQQYAKGVIATTGGISGEIPDLILNTGEHQAEEAFRWWLEVFGDDFYVELQRHGLEEEDRVNEILLRFADKYGVKVIATNDVYYTTKEEASAHDTLLCVKNGELQSSPIGRGRGFRFGMPNQEFYLKTEEEMKQLFADRPDAITNTHEIAEKTEELTLQRDILLPKFTIPEGFTDQDDYLRHLSYEGAKTRYGTITPEIQERLDHELKIIRDMGFPGYFLIVQDFINAARQMGVKVGPGRGSAAGSVVAFCTGITNIDPIKYDLLFERFLNPERISMPDIDIDFDDDGRQEVINYVIDKYGQNQVAQIVTFGTMAPKMSIRDVARVSELPLSDANRLAKLVPEKPGTTFEQALAEVPELQQIKRGSDKQAEVLNLAHTLVGSVRNTGIHAAGVIIAPDDLLEYIPVKTDKDSDLFVTQFDGSVVESAGMLKMDFLGLKTLTIIKTALKNIKKNHGVDIDIDEIPLDDEKTFQLYQRGETVGTFQFESDGMRQWLRKLKPTDIEDLIAMNALYRPGPMQFIPNFIDRKHGTEVVEYPHPLLEPILKNTYGIMVYQEQIMQTAQILGGYSLGGADLLRRAMGKKKIEEMNKQRVIFVKGAEEKHGIDKHKAEEVFSIMEKFAQYGFNRSHSAAYSVVAYQTGYLKANYPAEYMAAVLTHNMNNSDKVTIFMDECKQMKIKVLGPDVNESDYDFGVNKEGQIRFGLGAIKGAGESAIASVIEERENQGTYQDIFEFTKRSNLRAVNKKTLECMAMAGAFDCFPDVHRRQYLHVPPGDASLLEKAAKYAQNLQQEEDAAQVSLFGGSGGLEVPKPRVTECEPYSELEKLKIEKEVTGFYISGHPLDQFKLEIENFCKTIDVITNYQNQSIAVAGIITKSIERQTRSGKPFGLVTMEDYQASLDLAFFGEDYLSNRHRLSVGEFVYVEGTVQERYNKPGVWELAPQNVQLLTEIREKKTKGIQVRIMADQLNQSLIEQLEVLSEAHKGNCPVQVCVHDARENMSVEMLSRKYRWQPDHQLFGALDELKGVSYQLTGR</sequence>
<dbReference type="Gene3D" id="1.10.150.870">
    <property type="match status" value="1"/>
</dbReference>
<evidence type="ECO:0000256" key="9">
    <source>
        <dbReference type="SAM" id="MobiDB-lite"/>
    </source>
</evidence>
<protein>
    <recommendedName>
        <fullName evidence="3">DNA polymerase III subunit alpha</fullName>
        <ecNumber evidence="2">2.7.7.7</ecNumber>
    </recommendedName>
</protein>
<dbReference type="Pfam" id="PF01336">
    <property type="entry name" value="tRNA_anti-codon"/>
    <property type="match status" value="1"/>
</dbReference>
<feature type="domain" description="Exonuclease" evidence="10">
    <location>
        <begin position="1"/>
        <end position="191"/>
    </location>
</feature>
<feature type="domain" description="Polymerase/histidinol phosphatase N-terminal" evidence="11">
    <location>
        <begin position="244"/>
        <end position="311"/>
    </location>
</feature>
<evidence type="ECO:0000256" key="5">
    <source>
        <dbReference type="ARBA" id="ARBA00022695"/>
    </source>
</evidence>
<dbReference type="InterPro" id="IPR036397">
    <property type="entry name" value="RNaseH_sf"/>
</dbReference>
<evidence type="ECO:0000259" key="10">
    <source>
        <dbReference type="SMART" id="SM00479"/>
    </source>
</evidence>
<dbReference type="InterPro" id="IPR011708">
    <property type="entry name" value="DNA_pol3_alpha_NTPase_dom"/>
</dbReference>
<dbReference type="InterPro" id="IPR004013">
    <property type="entry name" value="PHP_dom"/>
</dbReference>
<dbReference type="InterPro" id="IPR040982">
    <property type="entry name" value="DNA_pol3_finger"/>
</dbReference>
<dbReference type="NCBIfam" id="TIGR00594">
    <property type="entry name" value="polc"/>
    <property type="match status" value="1"/>
</dbReference>
<dbReference type="Pfam" id="PF00929">
    <property type="entry name" value="RNase_T"/>
    <property type="match status" value="1"/>
</dbReference>
<dbReference type="SUPFAM" id="SSF53098">
    <property type="entry name" value="Ribonuclease H-like"/>
    <property type="match status" value="1"/>
</dbReference>
<dbReference type="GO" id="GO:0006260">
    <property type="term" value="P:DNA replication"/>
    <property type="evidence" value="ECO:0007669"/>
    <property type="project" value="UniProtKB-KW"/>
</dbReference>
<dbReference type="InterPro" id="IPR003141">
    <property type="entry name" value="Pol/His_phosphatase_N"/>
</dbReference>
<evidence type="ECO:0000256" key="8">
    <source>
        <dbReference type="ARBA" id="ARBA00049244"/>
    </source>
</evidence>
<dbReference type="Pfam" id="PF07733">
    <property type="entry name" value="DNA_pol3_alpha"/>
    <property type="match status" value="1"/>
</dbReference>
<dbReference type="Pfam" id="PF02811">
    <property type="entry name" value="PHP"/>
    <property type="match status" value="1"/>
</dbReference>
<dbReference type="GO" id="GO:0003676">
    <property type="term" value="F:nucleic acid binding"/>
    <property type="evidence" value="ECO:0007669"/>
    <property type="project" value="InterPro"/>
</dbReference>
<proteinExistence type="predicted"/>
<feature type="region of interest" description="Disordered" evidence="9">
    <location>
        <begin position="216"/>
        <end position="235"/>
    </location>
</feature>
<dbReference type="SMART" id="SM00481">
    <property type="entry name" value="POLIIIAc"/>
    <property type="match status" value="1"/>
</dbReference>
<evidence type="ECO:0000259" key="11">
    <source>
        <dbReference type="SMART" id="SM00481"/>
    </source>
</evidence>
<evidence type="ECO:0000313" key="12">
    <source>
        <dbReference type="EMBL" id="WKN38841.1"/>
    </source>
</evidence>
<dbReference type="EC" id="2.7.7.7" evidence="2"/>
<dbReference type="PANTHER" id="PTHR32294">
    <property type="entry name" value="DNA POLYMERASE III SUBUNIT ALPHA"/>
    <property type="match status" value="1"/>
</dbReference>
<dbReference type="GO" id="GO:0003887">
    <property type="term" value="F:DNA-directed DNA polymerase activity"/>
    <property type="evidence" value="ECO:0007669"/>
    <property type="project" value="UniProtKB-KW"/>
</dbReference>
<dbReference type="GO" id="GO:0005737">
    <property type="term" value="C:cytoplasm"/>
    <property type="evidence" value="ECO:0007669"/>
    <property type="project" value="UniProtKB-SubCell"/>
</dbReference>
<dbReference type="SMART" id="SM00479">
    <property type="entry name" value="EXOIII"/>
    <property type="match status" value="1"/>
</dbReference>
<dbReference type="InterPro" id="IPR004805">
    <property type="entry name" value="DnaE2/DnaE/PolC"/>
</dbReference>
<dbReference type="InterPro" id="IPR004365">
    <property type="entry name" value="NA-bd_OB_tRNA"/>
</dbReference>
<dbReference type="EMBL" id="CP120682">
    <property type="protein sequence ID" value="WKN38841.1"/>
    <property type="molecule type" value="Genomic_DNA"/>
</dbReference>
<comment type="catalytic activity">
    <reaction evidence="8">
        <text>DNA(n) + a 2'-deoxyribonucleoside 5'-triphosphate = DNA(n+1) + diphosphate</text>
        <dbReference type="Rhea" id="RHEA:22508"/>
        <dbReference type="Rhea" id="RHEA-COMP:17339"/>
        <dbReference type="Rhea" id="RHEA-COMP:17340"/>
        <dbReference type="ChEBI" id="CHEBI:33019"/>
        <dbReference type="ChEBI" id="CHEBI:61560"/>
        <dbReference type="ChEBI" id="CHEBI:173112"/>
        <dbReference type="EC" id="2.7.7.7"/>
    </reaction>
</comment>
<keyword evidence="7" id="KW-0239">DNA-directed DNA polymerase</keyword>
<dbReference type="Pfam" id="PF14579">
    <property type="entry name" value="HHH_6"/>
    <property type="match status" value="1"/>
</dbReference>
<dbReference type="Gene3D" id="3.30.420.10">
    <property type="entry name" value="Ribonuclease H-like superfamily/Ribonuclease H"/>
    <property type="match status" value="1"/>
</dbReference>
<reference evidence="12" key="1">
    <citation type="journal article" date="2023" name="Comput. Struct. Biotechnol. J.">
        <title>Discovery of a novel marine Bacteroidetes with a rich repertoire of carbohydrate-active enzymes.</title>
        <authorList>
            <person name="Chen B."/>
            <person name="Liu G."/>
            <person name="Chen Q."/>
            <person name="Wang H."/>
            <person name="Liu L."/>
            <person name="Tang K."/>
        </authorList>
    </citation>
    <scope>NUCLEOTIDE SEQUENCE</scope>
    <source>
        <strain evidence="12">TK19036</strain>
    </source>
</reference>
<dbReference type="InterPro" id="IPR029460">
    <property type="entry name" value="DNAPol_HHH"/>
</dbReference>
<keyword evidence="6" id="KW-0235">DNA replication</keyword>
<comment type="subcellular location">
    <subcellularLocation>
        <location evidence="1">Cytoplasm</location>
    </subcellularLocation>
</comment>
<dbReference type="PANTHER" id="PTHR32294:SF0">
    <property type="entry name" value="DNA POLYMERASE III SUBUNIT ALPHA"/>
    <property type="match status" value="1"/>
</dbReference>
<keyword evidence="4 12" id="KW-0808">Transferase</keyword>
<gene>
    <name evidence="12" type="primary">dnaE</name>
    <name evidence="12" type="ORF">K4G66_09010</name>
</gene>
<dbReference type="InterPro" id="IPR013520">
    <property type="entry name" value="Ribonucl_H"/>
</dbReference>
<reference evidence="12" key="2">
    <citation type="journal article" date="2024" name="Antonie Van Leeuwenhoek">
        <title>Roseihalotalea indica gen. nov., sp. nov., a halophilic Bacteroidetes from mesopelagic Southwest Indian Ocean with higher carbohydrate metabolic potential.</title>
        <authorList>
            <person name="Chen B."/>
            <person name="Zhang M."/>
            <person name="Lin D."/>
            <person name="Ye J."/>
            <person name="Tang K."/>
        </authorList>
    </citation>
    <scope>NUCLEOTIDE SEQUENCE</scope>
    <source>
        <strain evidence="12">TK19036</strain>
    </source>
</reference>
<evidence type="ECO:0000256" key="7">
    <source>
        <dbReference type="ARBA" id="ARBA00022932"/>
    </source>
</evidence>
<dbReference type="CDD" id="cd04485">
    <property type="entry name" value="DnaE_OBF"/>
    <property type="match status" value="1"/>
</dbReference>
<evidence type="ECO:0000256" key="3">
    <source>
        <dbReference type="ARBA" id="ARBA00019114"/>
    </source>
</evidence>
<dbReference type="NCBIfam" id="NF004226">
    <property type="entry name" value="PRK05673.1"/>
    <property type="match status" value="1"/>
</dbReference>
<name>A0AA49GRV8_9BACT</name>
<evidence type="ECO:0000256" key="6">
    <source>
        <dbReference type="ARBA" id="ARBA00022705"/>
    </source>
</evidence>
<evidence type="ECO:0000256" key="2">
    <source>
        <dbReference type="ARBA" id="ARBA00012417"/>
    </source>
</evidence>
<evidence type="ECO:0000256" key="1">
    <source>
        <dbReference type="ARBA" id="ARBA00004496"/>
    </source>
</evidence>
<dbReference type="Gene3D" id="1.10.10.1600">
    <property type="entry name" value="Bacterial DNA polymerase III alpha subunit, thumb domain"/>
    <property type="match status" value="1"/>
</dbReference>
<dbReference type="GO" id="GO:0008408">
    <property type="term" value="F:3'-5' exonuclease activity"/>
    <property type="evidence" value="ECO:0007669"/>
    <property type="project" value="InterPro"/>
</dbReference>
<dbReference type="InterPro" id="IPR041931">
    <property type="entry name" value="DNA_pol3_alpha_thumb_dom"/>
</dbReference>
<evidence type="ECO:0000256" key="4">
    <source>
        <dbReference type="ARBA" id="ARBA00022679"/>
    </source>
</evidence>